<keyword evidence="2" id="KW-1185">Reference proteome</keyword>
<gene>
    <name evidence="1" type="ORF">MRB53_028411</name>
</gene>
<dbReference type="EMBL" id="CM056817">
    <property type="protein sequence ID" value="KAJ8619882.1"/>
    <property type="molecule type" value="Genomic_DNA"/>
</dbReference>
<evidence type="ECO:0000313" key="1">
    <source>
        <dbReference type="EMBL" id="KAJ8619882.1"/>
    </source>
</evidence>
<comment type="caution">
    <text evidence="1">The sequence shown here is derived from an EMBL/GenBank/DDBJ whole genome shotgun (WGS) entry which is preliminary data.</text>
</comment>
<dbReference type="Proteomes" id="UP001234297">
    <property type="component" value="Chromosome 9"/>
</dbReference>
<protein>
    <submittedName>
        <fullName evidence="1">Uncharacterized protein</fullName>
    </submittedName>
</protein>
<proteinExistence type="predicted"/>
<organism evidence="1 2">
    <name type="scientific">Persea americana</name>
    <name type="common">Avocado</name>
    <dbReference type="NCBI Taxonomy" id="3435"/>
    <lineage>
        <taxon>Eukaryota</taxon>
        <taxon>Viridiplantae</taxon>
        <taxon>Streptophyta</taxon>
        <taxon>Embryophyta</taxon>
        <taxon>Tracheophyta</taxon>
        <taxon>Spermatophyta</taxon>
        <taxon>Magnoliopsida</taxon>
        <taxon>Magnoliidae</taxon>
        <taxon>Laurales</taxon>
        <taxon>Lauraceae</taxon>
        <taxon>Persea</taxon>
    </lineage>
</organism>
<evidence type="ECO:0000313" key="2">
    <source>
        <dbReference type="Proteomes" id="UP001234297"/>
    </source>
</evidence>
<accession>A0ACC2KFU8</accession>
<sequence>MDTVVSLKDKILDKIGAPHEEQLALFYRGHTVVDLKERLVDKNYLPQGDYFFFHGERIMEDSESLLSQGIKDGDSIIVLTRRARRQD</sequence>
<reference evidence="1 2" key="1">
    <citation type="journal article" date="2022" name="Hortic Res">
        <title>A haplotype resolved chromosomal level avocado genome allows analysis of novel avocado genes.</title>
        <authorList>
            <person name="Nath O."/>
            <person name="Fletcher S.J."/>
            <person name="Hayward A."/>
            <person name="Shaw L.M."/>
            <person name="Masouleh A.K."/>
            <person name="Furtado A."/>
            <person name="Henry R.J."/>
            <person name="Mitter N."/>
        </authorList>
    </citation>
    <scope>NUCLEOTIDE SEQUENCE [LARGE SCALE GENOMIC DNA]</scope>
    <source>
        <strain evidence="2">cv. Hass</strain>
    </source>
</reference>
<name>A0ACC2KFU8_PERAE</name>